<dbReference type="GO" id="GO:0045893">
    <property type="term" value="P:positive regulation of DNA-templated transcription"/>
    <property type="evidence" value="ECO:0007669"/>
    <property type="project" value="TreeGrafter"/>
</dbReference>
<feature type="region of interest" description="Disordered" evidence="7">
    <location>
        <begin position="935"/>
        <end position="955"/>
    </location>
</feature>
<dbReference type="InterPro" id="IPR013083">
    <property type="entry name" value="Znf_RING/FYVE/PHD"/>
</dbReference>
<dbReference type="InterPro" id="IPR019787">
    <property type="entry name" value="Znf_PHD-finger"/>
</dbReference>
<keyword evidence="5" id="KW-0539">Nucleus</keyword>
<comment type="subcellular location">
    <subcellularLocation>
        <location evidence="1">Nucleus</location>
    </subcellularLocation>
</comment>
<dbReference type="Proteomes" id="UP000799440">
    <property type="component" value="Unassembled WGS sequence"/>
</dbReference>
<dbReference type="Gene3D" id="1.10.10.1210">
    <property type="entry name" value="MAGE homology domain, winged helix WH2 motif"/>
    <property type="match status" value="1"/>
</dbReference>
<dbReference type="InterPro" id="IPR041898">
    <property type="entry name" value="MAGE_WH1"/>
</dbReference>
<dbReference type="EMBL" id="MU006576">
    <property type="protein sequence ID" value="KAF2746650.1"/>
    <property type="molecule type" value="Genomic_DNA"/>
</dbReference>
<feature type="compositionally biased region" description="Polar residues" evidence="7">
    <location>
        <begin position="624"/>
        <end position="637"/>
    </location>
</feature>
<feature type="compositionally biased region" description="Polar residues" evidence="7">
    <location>
        <begin position="569"/>
        <end position="579"/>
    </location>
</feature>
<feature type="region of interest" description="Disordered" evidence="7">
    <location>
        <begin position="871"/>
        <end position="901"/>
    </location>
</feature>
<dbReference type="Gene3D" id="1.10.10.1200">
    <property type="entry name" value="MAGE homology domain, winged helix WH1 motif"/>
    <property type="match status" value="1"/>
</dbReference>
<dbReference type="InterPro" id="IPR019786">
    <property type="entry name" value="Zinc_finger_PHD-type_CS"/>
</dbReference>
<protein>
    <submittedName>
        <fullName evidence="9">MAGE-domain-containing protein</fullName>
    </submittedName>
</protein>
<feature type="compositionally biased region" description="Polar residues" evidence="7">
    <location>
        <begin position="435"/>
        <end position="448"/>
    </location>
</feature>
<feature type="region of interest" description="Disordered" evidence="7">
    <location>
        <begin position="1067"/>
        <end position="1091"/>
    </location>
</feature>
<feature type="compositionally biased region" description="Polar residues" evidence="7">
    <location>
        <begin position="364"/>
        <end position="376"/>
    </location>
</feature>
<dbReference type="InterPro" id="IPR037869">
    <property type="entry name" value="Spp1/CFP1"/>
</dbReference>
<evidence type="ECO:0000313" key="10">
    <source>
        <dbReference type="Proteomes" id="UP000799440"/>
    </source>
</evidence>
<feature type="compositionally biased region" description="Basic and acidic residues" evidence="7">
    <location>
        <begin position="1119"/>
        <end position="1134"/>
    </location>
</feature>
<evidence type="ECO:0000313" key="9">
    <source>
        <dbReference type="EMBL" id="KAF2746650.1"/>
    </source>
</evidence>
<reference evidence="9" key="1">
    <citation type="journal article" date="2020" name="Stud. Mycol.">
        <title>101 Dothideomycetes genomes: a test case for predicting lifestyles and emergence of pathogens.</title>
        <authorList>
            <person name="Haridas S."/>
            <person name="Albert R."/>
            <person name="Binder M."/>
            <person name="Bloem J."/>
            <person name="Labutti K."/>
            <person name="Salamov A."/>
            <person name="Andreopoulos B."/>
            <person name="Baker S."/>
            <person name="Barry K."/>
            <person name="Bills G."/>
            <person name="Bluhm B."/>
            <person name="Cannon C."/>
            <person name="Castanera R."/>
            <person name="Culley D."/>
            <person name="Daum C."/>
            <person name="Ezra D."/>
            <person name="Gonzalez J."/>
            <person name="Henrissat B."/>
            <person name="Kuo A."/>
            <person name="Liang C."/>
            <person name="Lipzen A."/>
            <person name="Lutzoni F."/>
            <person name="Magnuson J."/>
            <person name="Mondo S."/>
            <person name="Nolan M."/>
            <person name="Ohm R."/>
            <person name="Pangilinan J."/>
            <person name="Park H.-J."/>
            <person name="Ramirez L."/>
            <person name="Alfaro M."/>
            <person name="Sun H."/>
            <person name="Tritt A."/>
            <person name="Yoshinaga Y."/>
            <person name="Zwiers L.-H."/>
            <person name="Turgeon B."/>
            <person name="Goodwin S."/>
            <person name="Spatafora J."/>
            <person name="Crous P."/>
            <person name="Grigoriev I."/>
        </authorList>
    </citation>
    <scope>NUCLEOTIDE SEQUENCE</scope>
    <source>
        <strain evidence="9">CBS 119925</strain>
    </source>
</reference>
<dbReference type="CDD" id="cd16039">
    <property type="entry name" value="PHD_SPP1"/>
    <property type="match status" value="1"/>
</dbReference>
<evidence type="ECO:0000256" key="1">
    <source>
        <dbReference type="ARBA" id="ARBA00004123"/>
    </source>
</evidence>
<dbReference type="InterPro" id="IPR041899">
    <property type="entry name" value="MAGE_WH2"/>
</dbReference>
<feature type="compositionally biased region" description="Basic and acidic residues" evidence="7">
    <location>
        <begin position="378"/>
        <end position="401"/>
    </location>
</feature>
<dbReference type="PANTHER" id="PTHR46174">
    <property type="entry name" value="CXXC-TYPE ZINC FINGER PROTEIN 1"/>
    <property type="match status" value="1"/>
</dbReference>
<sequence>MPPHSAKRRAPVHDDDDVSTPTRGRRAPEPYSDEDGSGDENSHDTNNLGLMTKALVRYALACEHARVPVKRQDVNQKILGAQARQFKHVFTGANSILLDTFGMELVELPNKEKTTIRQKRAAVASESQSKTSNQWVLRNALPPQFRIPDILAAPHIPTPEDEAAYTGFYTMVIALITLSGGTLSEGRLDRFLKRMNAHEATPLGRTEEVLKRMAKEGYIVKVKDNVSGEEMVDYHVGPRGKVEVDDEAVAGLIRTVYEASEEQDLEQRIARSLNVAGGEEASNRQREAAGPSTTQAEARRRPRRRREDEDEDDDDRGQVESALLHLFCSAPAPKDLLSHRHAHPRLLHDPLTLPSHTPRASPRRSPTMSSINSLLNHDSAREDPDRRPSRPSVSHDLHGELSPHSYIPPTTFDAANALTALKTLPPISSRELPSPTFSAAPQRTSSFGSVHGPIEPSPPLDNPPVRSPSLDQYHYGSRSPEQQRRQSLLAAMSPRTVLAPIQSLTGALHQQTHPTTQQPLLAYGTDISQTVSNGGSRRDSTQNREPAFVRDEPTTSQIREAESVESFRPISTNLPQTEPAQELPAIKQEPPALIKQESTAASPPSELSTVDVRSSAPQHRDTSPHNQVDAQNSTAVPSQDGVDSDTLKAIEAVKQNDLGLRTKKAAGATETLASPVDTKSASGPSKKRPAASSAVVKKKGTAALKKSSSKKRKLDAEPESKARSATPTSRSVKAKTGRKGSQAGTPVAGSSPPPDNSSQIHPSDDDGDSSDDNTLYCICRKPDNHRWMIACDGGCEDWFHGSCVNMVQADEELVDKFICPNCQAAGRGQTTWKPMCRREPCRKPARLTKGAESKYCSDECGVLFMQQQLQRTAGAKGSPKRKKRGSKDVGVQSRVSDDEEEPIPLGGVIRASDLKALTMAAKDFDAFKRLGSGVLSPPRTASPTKPSFDGLANGTSKDDLMFTPSEREHLRALHIEQDQLQTKLEVLKDREKFVSMARERAARYADKEKIKVKDFCGYDSRLSWSDPEFLSWRRSKFGHAAFEHGTLTPTPEQIDSVDTDGDIAMSTDEPGPSQQKEKDNMCTKKRCQKHPQWQKVQLQDARFEELEVVEAIKECEKQERAVREKAQRRAQKDDMEAELMGGAKTGPANSNGIAAAAS</sequence>
<dbReference type="GO" id="GO:0008270">
    <property type="term" value="F:zinc ion binding"/>
    <property type="evidence" value="ECO:0007669"/>
    <property type="project" value="UniProtKB-KW"/>
</dbReference>
<dbReference type="OrthoDB" id="436852at2759"/>
<keyword evidence="10" id="KW-1185">Reference proteome</keyword>
<proteinExistence type="predicted"/>
<dbReference type="SUPFAM" id="SSF57903">
    <property type="entry name" value="FYVE/PHD zinc finger"/>
    <property type="match status" value="1"/>
</dbReference>
<dbReference type="PROSITE" id="PS50016">
    <property type="entry name" value="ZF_PHD_2"/>
    <property type="match status" value="1"/>
</dbReference>
<evidence type="ECO:0000256" key="6">
    <source>
        <dbReference type="PROSITE-ProRule" id="PRU00146"/>
    </source>
</evidence>
<feature type="compositionally biased region" description="Basic and acidic residues" evidence="7">
    <location>
        <begin position="536"/>
        <end position="553"/>
    </location>
</feature>
<evidence type="ECO:0000256" key="7">
    <source>
        <dbReference type="SAM" id="MobiDB-lite"/>
    </source>
</evidence>
<accession>A0A6A6VAT6</accession>
<dbReference type="Gene3D" id="3.30.40.10">
    <property type="entry name" value="Zinc/RING finger domain, C3HC4 (zinc finger)"/>
    <property type="match status" value="1"/>
</dbReference>
<feature type="domain" description="PHD-type" evidence="8">
    <location>
        <begin position="774"/>
        <end position="825"/>
    </location>
</feature>
<feature type="compositionally biased region" description="Basic residues" evidence="7">
    <location>
        <begin position="1"/>
        <end position="10"/>
    </location>
</feature>
<gene>
    <name evidence="9" type="ORF">M011DRAFT_526754</name>
</gene>
<feature type="region of interest" description="Disordered" evidence="7">
    <location>
        <begin position="1"/>
        <end position="46"/>
    </location>
</feature>
<feature type="compositionally biased region" description="Polar residues" evidence="7">
    <location>
        <begin position="596"/>
        <end position="617"/>
    </location>
</feature>
<dbReference type="InterPro" id="IPR011011">
    <property type="entry name" value="Znf_FYVE_PHD"/>
</dbReference>
<dbReference type="SMART" id="SM00249">
    <property type="entry name" value="PHD"/>
    <property type="match status" value="1"/>
</dbReference>
<dbReference type="Pfam" id="PF01454">
    <property type="entry name" value="MAGE"/>
    <property type="match status" value="1"/>
</dbReference>
<dbReference type="InterPro" id="IPR001965">
    <property type="entry name" value="Znf_PHD"/>
</dbReference>
<dbReference type="PROSITE" id="PS01359">
    <property type="entry name" value="ZF_PHD_1"/>
    <property type="match status" value="1"/>
</dbReference>
<dbReference type="GO" id="GO:0048188">
    <property type="term" value="C:Set1C/COMPASS complex"/>
    <property type="evidence" value="ECO:0007669"/>
    <property type="project" value="InterPro"/>
</dbReference>
<organism evidence="9 10">
    <name type="scientific">Sporormia fimetaria CBS 119925</name>
    <dbReference type="NCBI Taxonomy" id="1340428"/>
    <lineage>
        <taxon>Eukaryota</taxon>
        <taxon>Fungi</taxon>
        <taxon>Dikarya</taxon>
        <taxon>Ascomycota</taxon>
        <taxon>Pezizomycotina</taxon>
        <taxon>Dothideomycetes</taxon>
        <taxon>Pleosporomycetidae</taxon>
        <taxon>Pleosporales</taxon>
        <taxon>Sporormiaceae</taxon>
        <taxon>Sporormia</taxon>
    </lineage>
</organism>
<feature type="region of interest" description="Disordered" evidence="7">
    <location>
        <begin position="426"/>
        <end position="486"/>
    </location>
</feature>
<evidence type="ECO:0000256" key="4">
    <source>
        <dbReference type="ARBA" id="ARBA00022833"/>
    </source>
</evidence>
<dbReference type="PANTHER" id="PTHR46174:SF1">
    <property type="entry name" value="CXXC-TYPE ZINC FINGER PROTEIN 1"/>
    <property type="match status" value="1"/>
</dbReference>
<dbReference type="SMART" id="SM01373">
    <property type="entry name" value="MAGE"/>
    <property type="match status" value="1"/>
</dbReference>
<feature type="region of interest" description="Disordered" evidence="7">
    <location>
        <begin position="527"/>
        <end position="643"/>
    </location>
</feature>
<evidence type="ECO:0000256" key="3">
    <source>
        <dbReference type="ARBA" id="ARBA00022771"/>
    </source>
</evidence>
<keyword evidence="3 6" id="KW-0863">Zinc-finger</keyword>
<dbReference type="AlphaFoldDB" id="A0A6A6VAT6"/>
<feature type="region of interest" description="Disordered" evidence="7">
    <location>
        <begin position="1119"/>
        <end position="1158"/>
    </location>
</feature>
<evidence type="ECO:0000256" key="2">
    <source>
        <dbReference type="ARBA" id="ARBA00022723"/>
    </source>
</evidence>
<keyword evidence="2" id="KW-0479">Metal-binding</keyword>
<keyword evidence="4" id="KW-0862">Zinc</keyword>
<feature type="region of interest" description="Disordered" evidence="7">
    <location>
        <begin position="347"/>
        <end position="408"/>
    </location>
</feature>
<feature type="region of interest" description="Disordered" evidence="7">
    <location>
        <begin position="657"/>
        <end position="770"/>
    </location>
</feature>
<name>A0A6A6VAT6_9PLEO</name>
<evidence type="ECO:0000259" key="8">
    <source>
        <dbReference type="PROSITE" id="PS50016"/>
    </source>
</evidence>
<dbReference type="Pfam" id="PF00628">
    <property type="entry name" value="PHD"/>
    <property type="match status" value="1"/>
</dbReference>
<dbReference type="InterPro" id="IPR002190">
    <property type="entry name" value="MHD_dom"/>
</dbReference>
<feature type="region of interest" description="Disordered" evidence="7">
    <location>
        <begin position="276"/>
        <end position="317"/>
    </location>
</feature>
<feature type="compositionally biased region" description="Pro residues" evidence="7">
    <location>
        <begin position="455"/>
        <end position="466"/>
    </location>
</feature>
<evidence type="ECO:0000256" key="5">
    <source>
        <dbReference type="ARBA" id="ARBA00023242"/>
    </source>
</evidence>